<sequence>DQLQLPTAVNAVVNNQMKLSIIACLFSCWPIAIFAIIKSCKARNRYKAGDYAGAMVSARKARNLAYAAQVCGWIVQLTVMIIKILRKMPLKLATIRNFWLRALLESN</sequence>
<dbReference type="PANTHER" id="PTHR14948">
    <property type="entry name" value="NG5"/>
    <property type="match status" value="1"/>
</dbReference>
<accession>A0A6S7IZF2</accession>
<dbReference type="Pfam" id="PF04505">
    <property type="entry name" value="CD225"/>
    <property type="match status" value="1"/>
</dbReference>
<evidence type="ECO:0000256" key="4">
    <source>
        <dbReference type="ARBA" id="ARBA00022989"/>
    </source>
</evidence>
<comment type="similarity">
    <text evidence="2">Belongs to the CD225/Dispanin family.</text>
</comment>
<organism evidence="6 7">
    <name type="scientific">Paramuricea clavata</name>
    <name type="common">Red gorgonian</name>
    <name type="synonym">Violescent sea-whip</name>
    <dbReference type="NCBI Taxonomy" id="317549"/>
    <lineage>
        <taxon>Eukaryota</taxon>
        <taxon>Metazoa</taxon>
        <taxon>Cnidaria</taxon>
        <taxon>Anthozoa</taxon>
        <taxon>Octocorallia</taxon>
        <taxon>Malacalcyonacea</taxon>
        <taxon>Plexauridae</taxon>
        <taxon>Paramuricea</taxon>
    </lineage>
</organism>
<dbReference type="AlphaFoldDB" id="A0A6S7IZF2"/>
<evidence type="ECO:0000313" key="6">
    <source>
        <dbReference type="EMBL" id="CAB4023387.1"/>
    </source>
</evidence>
<dbReference type="PANTHER" id="PTHR14948:SF25">
    <property type="entry name" value="DUF4190 DOMAIN-CONTAINING PROTEIN"/>
    <property type="match status" value="1"/>
</dbReference>
<keyword evidence="3 6" id="KW-0812">Transmembrane</keyword>
<dbReference type="Proteomes" id="UP001152795">
    <property type="component" value="Unassembled WGS sequence"/>
</dbReference>
<protein>
    <submittedName>
        <fullName evidence="6">Proline-rich transmembrane 1-like</fullName>
    </submittedName>
</protein>
<gene>
    <name evidence="6" type="ORF">PACLA_8A001213</name>
</gene>
<evidence type="ECO:0000256" key="3">
    <source>
        <dbReference type="ARBA" id="ARBA00022692"/>
    </source>
</evidence>
<comment type="caution">
    <text evidence="6">The sequence shown here is derived from an EMBL/GenBank/DDBJ whole genome shotgun (WGS) entry which is preliminary data.</text>
</comment>
<evidence type="ECO:0000256" key="2">
    <source>
        <dbReference type="ARBA" id="ARBA00006843"/>
    </source>
</evidence>
<evidence type="ECO:0000256" key="5">
    <source>
        <dbReference type="ARBA" id="ARBA00023136"/>
    </source>
</evidence>
<dbReference type="EMBL" id="CACRXK020012473">
    <property type="protein sequence ID" value="CAB4023387.1"/>
    <property type="molecule type" value="Genomic_DNA"/>
</dbReference>
<keyword evidence="7" id="KW-1185">Reference proteome</keyword>
<reference evidence="6" key="1">
    <citation type="submission" date="2020-04" db="EMBL/GenBank/DDBJ databases">
        <authorList>
            <person name="Alioto T."/>
            <person name="Alioto T."/>
            <person name="Gomez Garrido J."/>
        </authorList>
    </citation>
    <scope>NUCLEOTIDE SEQUENCE</scope>
    <source>
        <strain evidence="6">A484AB</strain>
    </source>
</reference>
<evidence type="ECO:0000256" key="1">
    <source>
        <dbReference type="ARBA" id="ARBA00004370"/>
    </source>
</evidence>
<dbReference type="InterPro" id="IPR051423">
    <property type="entry name" value="CD225/Dispanin"/>
</dbReference>
<evidence type="ECO:0000313" key="7">
    <source>
        <dbReference type="Proteomes" id="UP001152795"/>
    </source>
</evidence>
<name>A0A6S7IZF2_PARCT</name>
<keyword evidence="5" id="KW-0472">Membrane</keyword>
<comment type="subcellular location">
    <subcellularLocation>
        <location evidence="1">Membrane</location>
    </subcellularLocation>
</comment>
<dbReference type="GO" id="GO:0016020">
    <property type="term" value="C:membrane"/>
    <property type="evidence" value="ECO:0007669"/>
    <property type="project" value="UniProtKB-SubCell"/>
</dbReference>
<dbReference type="OrthoDB" id="5989802at2759"/>
<dbReference type="InterPro" id="IPR007593">
    <property type="entry name" value="CD225/Dispanin_fam"/>
</dbReference>
<feature type="non-terminal residue" evidence="6">
    <location>
        <position position="1"/>
    </location>
</feature>
<keyword evidence="4" id="KW-1133">Transmembrane helix</keyword>
<feature type="non-terminal residue" evidence="6">
    <location>
        <position position="107"/>
    </location>
</feature>
<proteinExistence type="inferred from homology"/>